<dbReference type="Proteomes" id="UP000655830">
    <property type="component" value="Unassembled WGS sequence"/>
</dbReference>
<dbReference type="GO" id="GO:0003676">
    <property type="term" value="F:nucleic acid binding"/>
    <property type="evidence" value="ECO:0007669"/>
    <property type="project" value="InterPro"/>
</dbReference>
<feature type="domain" description="YprB ribonuclease H-like" evidence="1">
    <location>
        <begin position="20"/>
        <end position="176"/>
    </location>
</feature>
<keyword evidence="3" id="KW-1185">Reference proteome</keyword>
<dbReference type="Gene3D" id="3.30.420.10">
    <property type="entry name" value="Ribonuclease H-like superfamily/Ribonuclease H"/>
    <property type="match status" value="1"/>
</dbReference>
<dbReference type="InterPro" id="IPR012337">
    <property type="entry name" value="RNaseH-like_sf"/>
</dbReference>
<dbReference type="InterPro" id="IPR038720">
    <property type="entry name" value="YprB_RNase_H-like_dom"/>
</dbReference>
<dbReference type="AlphaFoldDB" id="A0A926EIS1"/>
<dbReference type="EMBL" id="JACRSY010000019">
    <property type="protein sequence ID" value="MBC8580334.1"/>
    <property type="molecule type" value="Genomic_DNA"/>
</dbReference>
<evidence type="ECO:0000259" key="1">
    <source>
        <dbReference type="Pfam" id="PF13482"/>
    </source>
</evidence>
<dbReference type="PANTHER" id="PTHR38462">
    <property type="entry name" value="EXONUCLEASE-LIKE PROTEIN"/>
    <property type="match status" value="1"/>
</dbReference>
<accession>A0A926EIS1</accession>
<reference evidence="2" key="1">
    <citation type="submission" date="2020-08" db="EMBL/GenBank/DDBJ databases">
        <title>Genome public.</title>
        <authorList>
            <person name="Liu C."/>
            <person name="Sun Q."/>
        </authorList>
    </citation>
    <scope>NUCLEOTIDE SEQUENCE</scope>
    <source>
        <strain evidence="2">NSJ-12</strain>
    </source>
</reference>
<dbReference type="Pfam" id="PF13482">
    <property type="entry name" value="RNase_H_2"/>
    <property type="match status" value="1"/>
</dbReference>
<proteinExistence type="predicted"/>
<dbReference type="RefSeq" id="WP_249333166.1">
    <property type="nucleotide sequence ID" value="NZ_JACRSY010000019.1"/>
</dbReference>
<comment type="caution">
    <text evidence="2">The sequence shown here is derived from an EMBL/GenBank/DDBJ whole genome shotgun (WGS) entry which is preliminary data.</text>
</comment>
<organism evidence="2 3">
    <name type="scientific">Zhenhengia yiwuensis</name>
    <dbReference type="NCBI Taxonomy" id="2763666"/>
    <lineage>
        <taxon>Bacteria</taxon>
        <taxon>Bacillati</taxon>
        <taxon>Bacillota</taxon>
        <taxon>Clostridia</taxon>
        <taxon>Lachnospirales</taxon>
        <taxon>Lachnospiraceae</taxon>
        <taxon>Zhenhengia</taxon>
    </lineage>
</organism>
<evidence type="ECO:0000313" key="2">
    <source>
        <dbReference type="EMBL" id="MBC8580334.1"/>
    </source>
</evidence>
<gene>
    <name evidence="2" type="ORF">H8718_12430</name>
</gene>
<dbReference type="PANTHER" id="PTHR38462:SF1">
    <property type="entry name" value="YPRB RIBONUCLEASE H-LIKE DOMAIN-CONTAINING PROTEIN"/>
    <property type="match status" value="1"/>
</dbReference>
<dbReference type="InterPro" id="IPR036397">
    <property type="entry name" value="RNaseH_sf"/>
</dbReference>
<protein>
    <submittedName>
        <fullName evidence="2">Ribonuclease H-like domain-containing protein</fullName>
    </submittedName>
</protein>
<evidence type="ECO:0000313" key="3">
    <source>
        <dbReference type="Proteomes" id="UP000655830"/>
    </source>
</evidence>
<sequence length="335" mass="38892">MIYITHSHSLDFSIESPAHCYLDLETTGLSKIHDTIVCIGIAFKKEDTYQSCHWITETLEEESLLIETFLKEVIRFEKIYTYGGKHFEWPFILQKAEIYGLDTSDLTTLHLVDLKSSKRARTLIENDIGFNRSLTTSGRELAKLCKLTLTSSHINYSTLISEHNKEELLSLIAIYHFYKFLDRLNHAKLIDYTFEEVALTFYLSPSYIYPYSFKYQLGHYECLYDASLNHFSLSINALALKLKTYLPPSDYYIVEGNLMHKSLAKLLPASMRTKATKSTCYLEQEGLYLPLKLSNQSLYWADEQKQIYTLYNQEALSPFLDEILKLGIKKLAQRL</sequence>
<name>A0A926EIS1_9FIRM</name>
<dbReference type="SUPFAM" id="SSF53098">
    <property type="entry name" value="Ribonuclease H-like"/>
    <property type="match status" value="1"/>
</dbReference>